<feature type="region of interest" description="Disordered" evidence="1">
    <location>
        <begin position="1"/>
        <end position="79"/>
    </location>
</feature>
<feature type="non-terminal residue" evidence="2">
    <location>
        <position position="137"/>
    </location>
</feature>
<feature type="non-terminal residue" evidence="2">
    <location>
        <position position="1"/>
    </location>
</feature>
<organism evidence="2 3">
    <name type="scientific">Trifolium medium</name>
    <dbReference type="NCBI Taxonomy" id="97028"/>
    <lineage>
        <taxon>Eukaryota</taxon>
        <taxon>Viridiplantae</taxon>
        <taxon>Streptophyta</taxon>
        <taxon>Embryophyta</taxon>
        <taxon>Tracheophyta</taxon>
        <taxon>Spermatophyta</taxon>
        <taxon>Magnoliopsida</taxon>
        <taxon>eudicotyledons</taxon>
        <taxon>Gunneridae</taxon>
        <taxon>Pentapetalae</taxon>
        <taxon>rosids</taxon>
        <taxon>fabids</taxon>
        <taxon>Fabales</taxon>
        <taxon>Fabaceae</taxon>
        <taxon>Papilionoideae</taxon>
        <taxon>50 kb inversion clade</taxon>
        <taxon>NPAAA clade</taxon>
        <taxon>Hologalegina</taxon>
        <taxon>IRL clade</taxon>
        <taxon>Trifolieae</taxon>
        <taxon>Trifolium</taxon>
    </lineage>
</organism>
<proteinExistence type="predicted"/>
<dbReference type="AlphaFoldDB" id="A0A392RGU1"/>
<feature type="compositionally biased region" description="Basic and acidic residues" evidence="1">
    <location>
        <begin position="58"/>
        <end position="79"/>
    </location>
</feature>
<dbReference type="GO" id="GO:0003964">
    <property type="term" value="F:RNA-directed DNA polymerase activity"/>
    <property type="evidence" value="ECO:0007669"/>
    <property type="project" value="UniProtKB-KW"/>
</dbReference>
<name>A0A392RGU1_9FABA</name>
<dbReference type="EMBL" id="LXQA010219349">
    <property type="protein sequence ID" value="MCI35010.1"/>
    <property type="molecule type" value="Genomic_DNA"/>
</dbReference>
<evidence type="ECO:0000313" key="3">
    <source>
        <dbReference type="Proteomes" id="UP000265520"/>
    </source>
</evidence>
<keyword evidence="2" id="KW-0808">Transferase</keyword>
<evidence type="ECO:0000256" key="1">
    <source>
        <dbReference type="SAM" id="MobiDB-lite"/>
    </source>
</evidence>
<comment type="caution">
    <text evidence="2">The sequence shown here is derived from an EMBL/GenBank/DDBJ whole genome shotgun (WGS) entry which is preliminary data.</text>
</comment>
<accession>A0A392RGU1</accession>
<keyword evidence="2" id="KW-0695">RNA-directed DNA polymerase</keyword>
<dbReference type="Proteomes" id="UP000265520">
    <property type="component" value="Unassembled WGS sequence"/>
</dbReference>
<evidence type="ECO:0000313" key="2">
    <source>
        <dbReference type="EMBL" id="MCI35010.1"/>
    </source>
</evidence>
<feature type="compositionally biased region" description="Polar residues" evidence="1">
    <location>
        <begin position="43"/>
        <end position="57"/>
    </location>
</feature>
<keyword evidence="2" id="KW-0548">Nucleotidyltransferase</keyword>
<protein>
    <submittedName>
        <fullName evidence="2">RNA-directed DNA polymerase (Reverse transcriptase)</fullName>
    </submittedName>
</protein>
<sequence>VEMEISDGSGWSWGIKPRESNQGQTGRVDGSDWVFVKGGAASGTVSGNGPKSPNTNNRDTKPGGDSSRKGGTRDKGFTHLPYHELVDRKKKGLCYKCGGPYHPLHQCPDKHLRVMIIDDDDGKSDEAKLLAVEVTDS</sequence>
<keyword evidence="3" id="KW-1185">Reference proteome</keyword>
<reference evidence="2 3" key="1">
    <citation type="journal article" date="2018" name="Front. Plant Sci.">
        <title>Red Clover (Trifolium pratense) and Zigzag Clover (T. medium) - A Picture of Genomic Similarities and Differences.</title>
        <authorList>
            <person name="Dluhosova J."/>
            <person name="Istvanek J."/>
            <person name="Nedelnik J."/>
            <person name="Repkova J."/>
        </authorList>
    </citation>
    <scope>NUCLEOTIDE SEQUENCE [LARGE SCALE GENOMIC DNA]</scope>
    <source>
        <strain evidence="3">cv. 10/8</strain>
        <tissue evidence="2">Leaf</tissue>
    </source>
</reference>